<comment type="catalytic activity">
    <reaction evidence="5">
        <text>a 3-demethylubiquinone + S-adenosyl-L-methionine = a ubiquinone + S-adenosyl-L-homocysteine</text>
        <dbReference type="Rhea" id="RHEA:81215"/>
        <dbReference type="Rhea" id="RHEA-COMP:9565"/>
        <dbReference type="Rhea" id="RHEA-COMP:19654"/>
        <dbReference type="ChEBI" id="CHEBI:16389"/>
        <dbReference type="ChEBI" id="CHEBI:57856"/>
        <dbReference type="ChEBI" id="CHEBI:59789"/>
        <dbReference type="ChEBI" id="CHEBI:231825"/>
    </reaction>
</comment>
<feature type="binding site" evidence="5">
    <location>
        <position position="55"/>
    </location>
    <ligand>
        <name>S-adenosyl-L-methionine</name>
        <dbReference type="ChEBI" id="CHEBI:59789"/>
    </ligand>
</feature>
<keyword evidence="7" id="KW-1185">Reference proteome</keyword>
<comment type="subunit">
    <text evidence="5">Component of a multi-subunit COQ enzyme complex, composed of at least COQ3, COQ4, COQ5, COQ6, COQ7 and COQ9.</text>
</comment>
<dbReference type="EC" id="2.1.1.-" evidence="5"/>
<dbReference type="GO" id="GO:0120537">
    <property type="term" value="F:3-demethylubiquinone 3-O-methyltransferase activity"/>
    <property type="evidence" value="ECO:0007669"/>
    <property type="project" value="RHEA"/>
</dbReference>
<gene>
    <name evidence="5 6" type="primary">COQ3</name>
    <name evidence="6" type="ORF">ATY40_BA7500166</name>
</gene>
<dbReference type="OrthoDB" id="3265906at2759"/>
<comment type="catalytic activity">
    <reaction evidence="5">
        <text>a 3-demethylubiquinol + S-adenosyl-L-methionine = a ubiquinol + S-adenosyl-L-homocysteine + H(+)</text>
        <dbReference type="Rhea" id="RHEA:44380"/>
        <dbReference type="Rhea" id="RHEA-COMP:9566"/>
        <dbReference type="Rhea" id="RHEA-COMP:10914"/>
        <dbReference type="ChEBI" id="CHEBI:15378"/>
        <dbReference type="ChEBI" id="CHEBI:17976"/>
        <dbReference type="ChEBI" id="CHEBI:57856"/>
        <dbReference type="ChEBI" id="CHEBI:59789"/>
        <dbReference type="ChEBI" id="CHEBI:84422"/>
        <dbReference type="EC" id="2.1.1.64"/>
    </reaction>
</comment>
<feature type="binding site" evidence="5">
    <location>
        <position position="122"/>
    </location>
    <ligand>
        <name>S-adenosyl-L-methionine</name>
        <dbReference type="ChEBI" id="CHEBI:59789"/>
    </ligand>
</feature>
<evidence type="ECO:0000256" key="2">
    <source>
        <dbReference type="ARBA" id="ARBA00022679"/>
    </source>
</evidence>
<keyword evidence="2 5" id="KW-0808">Transferase</keyword>
<keyword evidence="1 5" id="KW-0489">Methyltransferase</keyword>
<feature type="binding site" evidence="5">
    <location>
        <position position="192"/>
    </location>
    <ligand>
        <name>Mg(2+)</name>
        <dbReference type="ChEBI" id="CHEBI:18420"/>
    </ligand>
</feature>
<protein>
    <recommendedName>
        <fullName evidence="5">Ubiquinone biosynthesis O-methyltransferase, mitochondrial</fullName>
    </recommendedName>
    <alternativeName>
        <fullName evidence="5">3,4-dihydroxy-5-hexaprenylbenzoate methyltransferase</fullName>
    </alternativeName>
    <alternativeName>
        <fullName evidence="5">3-demethylubiquinol 3-O-methyltransferase</fullName>
    </alternativeName>
    <alternativeName>
        <fullName evidence="5">3-demethylubiquinone 3-O-methyltransferase</fullName>
    </alternativeName>
    <alternativeName>
        <fullName evidence="5">3-demethylubiquinone-6 3-O-methyltransferase</fullName>
    </alternativeName>
    <alternativeName>
        <fullName evidence="5">Hexaprenyldihydroxybenzoate methyltransferase</fullName>
    </alternativeName>
    <alternativeName>
        <fullName evidence="5">Polyprenyldihydroxybenzoate methyltransferase</fullName>
        <shortName evidence="5">DHHB methyltransferase</shortName>
        <shortName evidence="5">DHHB-MT</shortName>
        <shortName evidence="5">DHHB-MTase</shortName>
        <ecNumber evidence="5">2.1.1.-</ecNumber>
        <ecNumber evidence="5">2.1.1.114</ecNumber>
        <ecNumber evidence="5">2.1.1.64</ecNumber>
    </alternativeName>
</protein>
<keyword evidence="5" id="KW-0460">Magnesium</keyword>
<evidence type="ECO:0000313" key="7">
    <source>
        <dbReference type="Proteomes" id="UP000094565"/>
    </source>
</evidence>
<dbReference type="CDD" id="cd02440">
    <property type="entry name" value="AdoMet_MTases"/>
    <property type="match status" value="1"/>
</dbReference>
<feature type="binding site" evidence="5">
    <location>
        <position position="195"/>
    </location>
    <ligand>
        <name>Mg(2+)</name>
        <dbReference type="ChEBI" id="CHEBI:18420"/>
    </ligand>
</feature>
<reference evidence="6 7" key="1">
    <citation type="submission" date="2016-02" db="EMBL/GenBank/DDBJ databases">
        <title>Comparative genomic and transcriptomic foundation for Pichia pastoris.</title>
        <authorList>
            <person name="Love K.R."/>
            <person name="Shah K.A."/>
            <person name="Whittaker C.A."/>
            <person name="Wu J."/>
            <person name="Bartlett M.C."/>
            <person name="Ma D."/>
            <person name="Leeson R.L."/>
            <person name="Priest M."/>
            <person name="Young S.K."/>
            <person name="Love J.C."/>
        </authorList>
    </citation>
    <scope>NUCLEOTIDE SEQUENCE [LARGE SCALE GENOMIC DNA]</scope>
    <source>
        <strain evidence="6 7">ATCC 28485</strain>
    </source>
</reference>
<dbReference type="InterPro" id="IPR010233">
    <property type="entry name" value="UbiG_MeTrfase"/>
</dbReference>
<dbReference type="Pfam" id="PF13489">
    <property type="entry name" value="Methyltransf_23"/>
    <property type="match status" value="1"/>
</dbReference>
<comment type="subcellular location">
    <subcellularLocation>
        <location evidence="5">Mitochondrion inner membrane</location>
        <topology evidence="5">Peripheral membrane protein</topology>
        <orientation evidence="5">Matrix side</orientation>
    </subcellularLocation>
</comment>
<keyword evidence="3 5" id="KW-0831">Ubiquinone biosynthesis</keyword>
<dbReference type="GO" id="GO:0031314">
    <property type="term" value="C:extrinsic component of mitochondrial inner membrane"/>
    <property type="evidence" value="ECO:0007669"/>
    <property type="project" value="UniProtKB-UniRule"/>
</dbReference>
<comment type="pathway">
    <text evidence="5">Cofactor biosynthesis; ubiquinone biosynthesis.</text>
</comment>
<dbReference type="EMBL" id="CP014584">
    <property type="protein sequence ID" value="ANZ73435.1"/>
    <property type="molecule type" value="Genomic_DNA"/>
</dbReference>
<dbReference type="PANTHER" id="PTHR43464:SF19">
    <property type="entry name" value="UBIQUINONE BIOSYNTHESIS O-METHYLTRANSFERASE, MITOCHONDRIAL"/>
    <property type="match status" value="1"/>
</dbReference>
<comment type="catalytic activity">
    <reaction evidence="5">
        <text>a 3,4-dihydroxy-5-(all-trans-polyprenyl)benzoate + S-adenosyl-L-methionine = a 4-hydroxy-3-methoxy-5-(all-trans-polyprenyl)benzoate + S-adenosyl-L-homocysteine + H(+)</text>
        <dbReference type="Rhea" id="RHEA:44452"/>
        <dbReference type="Rhea" id="RHEA-COMP:10930"/>
        <dbReference type="Rhea" id="RHEA-COMP:10931"/>
        <dbReference type="ChEBI" id="CHEBI:15378"/>
        <dbReference type="ChEBI" id="CHEBI:57856"/>
        <dbReference type="ChEBI" id="CHEBI:59789"/>
        <dbReference type="ChEBI" id="CHEBI:64694"/>
        <dbReference type="ChEBI" id="CHEBI:84443"/>
        <dbReference type="EC" id="2.1.1.114"/>
    </reaction>
</comment>
<keyword evidence="4 5" id="KW-0949">S-adenosyl-L-methionine</keyword>
<evidence type="ECO:0000256" key="5">
    <source>
        <dbReference type="HAMAP-Rule" id="MF_03190"/>
    </source>
</evidence>
<dbReference type="GO" id="GO:0032259">
    <property type="term" value="P:methylation"/>
    <property type="evidence" value="ECO:0007669"/>
    <property type="project" value="UniProtKB-KW"/>
</dbReference>
<evidence type="ECO:0000313" key="6">
    <source>
        <dbReference type="EMBL" id="ANZ73435.1"/>
    </source>
</evidence>
<dbReference type="EC" id="2.1.1.114" evidence="5"/>
<keyword evidence="5" id="KW-0496">Mitochondrion</keyword>
<name>A0A1B2J621_PICPA</name>
<evidence type="ECO:0000256" key="1">
    <source>
        <dbReference type="ARBA" id="ARBA00022603"/>
    </source>
</evidence>
<proteinExistence type="inferred from homology"/>
<dbReference type="EC" id="2.1.1.64" evidence="5"/>
<feature type="binding site" evidence="5">
    <location>
        <position position="196"/>
    </location>
    <ligand>
        <name>Mg(2+)</name>
        <dbReference type="ChEBI" id="CHEBI:18420"/>
    </ligand>
</feature>
<feature type="binding site" evidence="5">
    <location>
        <position position="191"/>
    </location>
    <ligand>
        <name>S-adenosyl-L-methionine</name>
        <dbReference type="ChEBI" id="CHEBI:59789"/>
    </ligand>
</feature>
<keyword evidence="5" id="KW-0999">Mitochondrion inner membrane</keyword>
<dbReference type="GO" id="GO:0010420">
    <property type="term" value="F:polyprenyldihydroxybenzoate methyltransferase activity"/>
    <property type="evidence" value="ECO:0007669"/>
    <property type="project" value="UniProtKB-UniRule"/>
</dbReference>
<dbReference type="NCBIfam" id="TIGR01983">
    <property type="entry name" value="UbiG"/>
    <property type="match status" value="1"/>
</dbReference>
<keyword evidence="5" id="KW-0472">Membrane</keyword>
<feature type="binding site" evidence="5">
    <location>
        <position position="145"/>
    </location>
    <ligand>
        <name>S-adenosyl-L-methionine</name>
        <dbReference type="ChEBI" id="CHEBI:59789"/>
    </ligand>
</feature>
<dbReference type="GO" id="GO:0046872">
    <property type="term" value="F:metal ion binding"/>
    <property type="evidence" value="ECO:0007669"/>
    <property type="project" value="UniProtKB-KW"/>
</dbReference>
<dbReference type="Gene3D" id="3.40.50.150">
    <property type="entry name" value="Vaccinia Virus protein VP39"/>
    <property type="match status" value="1"/>
</dbReference>
<organism evidence="6 7">
    <name type="scientific">Komagataella pastoris</name>
    <name type="common">Yeast</name>
    <name type="synonym">Pichia pastoris</name>
    <dbReference type="NCBI Taxonomy" id="4922"/>
    <lineage>
        <taxon>Eukaryota</taxon>
        <taxon>Fungi</taxon>
        <taxon>Dikarya</taxon>
        <taxon>Ascomycota</taxon>
        <taxon>Saccharomycotina</taxon>
        <taxon>Pichiomycetes</taxon>
        <taxon>Pichiales</taxon>
        <taxon>Pichiaceae</taxon>
        <taxon>Komagataella</taxon>
    </lineage>
</organism>
<comment type="function">
    <text evidence="5">O-methyltransferase required for two non-consecutive steps during ubiquinone biosynthesis. Catalyzes the 2 O-methylation of 3,4-dihydroxy-5-(all-trans-polyprenyl)benzoic acid into 4-hydroxy-3-methoxy-5-(all-trans-polyprenyl)benzoic acid. Also catalyzes the last step of ubiquinone biosynthesis by mediating methylation of 3-demethylubiquinone into ubiquinone. Also able to mediate the methylation of 3-demethylubiquinol into ubiquinol.</text>
</comment>
<dbReference type="SUPFAM" id="SSF53335">
    <property type="entry name" value="S-adenosyl-L-methionine-dependent methyltransferases"/>
    <property type="match status" value="1"/>
</dbReference>
<comment type="cofactor">
    <cofactor evidence="5">
        <name>Mg(2+)</name>
        <dbReference type="ChEBI" id="CHEBI:18420"/>
    </cofactor>
</comment>
<keyword evidence="5" id="KW-0479">Metal-binding</keyword>
<dbReference type="AlphaFoldDB" id="A0A1B2J621"/>
<sequence length="314" mass="36406">MYPLRRQFSHVGRLLQQSKLTATSEIEMSHFNQLASTWWDVNGPQRILHKMNLLRMDFINDTIKSHLKLNKGITNPEEQIYVPPFNVDNVLPKEIADRINGEQEIRRQQLWQQLKLDALDIGCGGGILSESLARLPVVNRVKGIDLSTEVLEVARQHKELDPMVREKLTYELKAVEDLDPKTEQYDVVTMFEMLEHVNYPAEVLKAALRHVKPGGWIFISTINRDLISWFTTIFMGEHILKIVPLGTHTYDKYINEKELGQWVEDGHENPDLDDLRKQFEVAGSKGCVYLPCYGWKFTDNAEVGNYFMALKRRE</sequence>
<dbReference type="PANTHER" id="PTHR43464">
    <property type="entry name" value="METHYLTRANSFERASE"/>
    <property type="match status" value="1"/>
</dbReference>
<accession>A0A1B2J621</accession>
<evidence type="ECO:0000256" key="4">
    <source>
        <dbReference type="ARBA" id="ARBA00022691"/>
    </source>
</evidence>
<dbReference type="HAMAP" id="MF_00472">
    <property type="entry name" value="UbiG"/>
    <property type="match status" value="1"/>
</dbReference>
<comment type="similarity">
    <text evidence="5">Belongs to the class I-like SAM-binding methyltransferase superfamily. UbiG/COQ3 family.</text>
</comment>
<dbReference type="Proteomes" id="UP000094565">
    <property type="component" value="Chromosome 1"/>
</dbReference>
<dbReference type="GO" id="GO:0061542">
    <property type="term" value="F:3-demethylubiquinol 3-O-methyltransferase activity"/>
    <property type="evidence" value="ECO:0007669"/>
    <property type="project" value="UniProtKB-UniRule"/>
</dbReference>
<evidence type="ECO:0000256" key="3">
    <source>
        <dbReference type="ARBA" id="ARBA00022688"/>
    </source>
</evidence>
<dbReference type="InterPro" id="IPR029063">
    <property type="entry name" value="SAM-dependent_MTases_sf"/>
</dbReference>
<dbReference type="UniPathway" id="UPA00232"/>